<sequence length="2404" mass="274323">MPLSLLPPVYPSKSRDSLNLSTEIHQPPESGEKISSAASEAALHRCRLYELRQTFLGISTSKDPCPHCQTGISTCTYVSTDNHSFYTSPVGSLGCTVLNSARFDRGPSIYVSTPDIDCLSSATESDKLRESVNMYHKTTQKQPSLSYYPNVEYDQLDTADQLPSPNYSSFIYSNPLTSCEKYASIESSLSGKFTAKPSLFISEAGFCPLTPEAVHLSSNEFAESSSPSNSDCSHEYFASNENLNCPKSNINITSLKDVTWLSEQCKKSEDIQSFSHRFNSKSSEPRHRFNKGKGACDQLNPNLHHSTTSCLPMSNPSTKDTRKSDRVNTYNFKTIQSHDLRRDDTSDCSVSIDRINKYDFPYKKKYASILPANLELTTTHSHCDDSQLRPSTKSVIGRCFSVSPNHRLSHSLSVSRANQSNARVDMSEKVCTMDNSNSFTNGRIFNKCFCDDTQNHITPSNQPSSCSSVPYKTDQKRKSSESLSLSDTQDIMYLYSYGHNNSGKYRNQTSGQSNQPKSNYNQMRVDSILEKQDISKKCTKPVSRITAECDVFQRSLEPKNIPAEQSRSHRNQNKTSLQNSIMISVSNQSRQLALAQAHALKCTDEDVISFGTSLSSLPSSALSSFCPGDTSLVTAHSRNIGRLNVTLPGLAVNHLSNSHHSSDCSTRGSISYQSNSNHNPKSQNPNFRGTVTGDVCKQRHGRLNTESSKSCKNRIGISESSSSQSLSPSYANVLLPAQSFDLSSEFPSSDNLSTNRNLDTINKRSPRPSSDHSRTYQKTQDLERKSMRKSNSRHNFKPVNKESQIHNLVPSKVCRVGQYISGSSSLLSVSNPDDINDPKKSPVYVIKDTREYDYIRKDHRKISKLAAKISRYLENGREAEVKNFVNKILRKPESRRVVDELIRLCGNNLHKVLNLNQMETLENLQKNSTPLIHLGASLSDLRTSYTLDFVPYMNVDSHRRGSCGSVLSSPWNITSYDRSWAPASHNRSTLGCPNKLSPFQRKRTSLYSPNTIRYIKWPSSGCIRSKPPSLPPPPPPVPPVLPKTTILPPDDRIRVIDMHAIEVTNRVHMTFSELISDLTTGIDNEVEVIRSLYRWTTGKDTRYEDYDPEAPSDSLIGMLRQMKYNQLSRNELFYELCRYAGLQCQYITGYSKGAGYRPGMPIKDNQLFRNTWLAVYICDGWRFVNCNWGARYLSENLPDGRSSSSECDEFYFLTDPEQHVFENLPDLKVWQLLRKPLSMDRFCHLPLLKSPFFNANLFLKKNYSDCLVTKNGQVSVKIKMSRFVGISCSLENCADHSILLGLCLVEILLRPSGTVRIEAAPSQPGKYYLNVYVSPDWRREDIRELACSFQIHCSEYNYSRLVVTGRLPEVGFLGRTPASEVHGVLMVPEGDASDGRPYIVHNDPRPLKIPFAIAPGLKLCHQLKSFDRPGHQMADCDSYALLQMKPNHHSSITHSKPFKSQANAYYNVRLPVQAFYYLTIYAFNENDIVKDHLDCVYRILIDARNCRSSELIQAYPRQTFWWVQCRLIEPKHQHLFINRNYKFCLDAPQCDSVAVVINGSEWHFLTPSSPISPSKLHSPSGSNHHGRWSDMQFKINQDFAKNYNRYRQKEEYEKLKAKHGDAKLKDIKLSKLSDTNFKVDENVTVASVSDNDDESTSSSSDTDDSWEEKQQDDFLTLYQALCTNDPSLNDPNKQWFREPSESDDESSKSSDEISESEINKNNNKQMQIDAKTEKKRVLKLRDYEREFLLAQDGLEDESVSKEAQKIAQMESDDVLRKMKTQSIDLSKEQFIQEANEALNQAAVISGEMKDNRTSESNYDDLNFLRKRKSEIEPPTPNRKKRKSHYDLDKIVFTDSTNKEAEEFLRDYIINKRWIEPNSQRSNKIPTYSDVLHESGLDINGDKRKNLLNDDDILDEDDEFLVKLNNLEQGRLHSLGVNTGVTKLHKTEHRFEEEDKEFIKSYPRIIENSIGQTLCVKSKRAERRQAKIERKRKEKQAKLQELTRLRNLKLSMLAEKIERIKRTCGPGSLLLDANELIESQTKEYDSNDNNKLKNSTKVDVLDVAEYLDEDWDPEKHEKLLDSMFGKHYEEIDEEIKKPEFSDDSDLEVEPSVDDGHDSHMKQHEPETSINNDSGDNVPLKHSSNLNSNYKLSTANNNKSMRGKRRLYEALERSKPIFNPDDYPDYEKYFEEFYQLHCEDIIPGPTSNEDVYCRFKYRNVMPNDFGLSTEEILKADPKELNAWVSLKRITAYLSHEEEMKDQELYSSNYQMKRKMSVLGSLNNPNATWYPNENQDIESSSGSSKKKRRRHKKKKRFCSEAQAVKLSDNDNNNSNNVNPIEQNENDIENSEKRVKLGKTKKKYVKDANKLDTKNIFKSRLQAAGITLKEYHRTMRRENNCKSECVNK</sequence>
<feature type="compositionally biased region" description="Acidic residues" evidence="4">
    <location>
        <begin position="1650"/>
        <end position="1666"/>
    </location>
</feature>
<feature type="region of interest" description="Disordered" evidence="4">
    <location>
        <begin position="1645"/>
        <end position="1668"/>
    </location>
</feature>
<evidence type="ECO:0000256" key="2">
    <source>
        <dbReference type="ARBA" id="ARBA00017294"/>
    </source>
</evidence>
<feature type="region of interest" description="Disordered" evidence="4">
    <location>
        <begin position="460"/>
        <end position="484"/>
    </location>
</feature>
<organism evidence="7">
    <name type="scientific">Schistosoma haematobium</name>
    <name type="common">Blood fluke</name>
    <dbReference type="NCBI Taxonomy" id="6185"/>
    <lineage>
        <taxon>Eukaryota</taxon>
        <taxon>Metazoa</taxon>
        <taxon>Spiralia</taxon>
        <taxon>Lophotrochozoa</taxon>
        <taxon>Platyhelminthes</taxon>
        <taxon>Trematoda</taxon>
        <taxon>Digenea</taxon>
        <taxon>Strigeidida</taxon>
        <taxon>Schistosomatoidea</taxon>
        <taxon>Schistosomatidae</taxon>
        <taxon>Schistosoma</taxon>
    </lineage>
</organism>
<proteinExistence type="inferred from homology"/>
<evidence type="ECO:0000256" key="4">
    <source>
        <dbReference type="SAM" id="MobiDB-lite"/>
    </source>
</evidence>
<feature type="compositionally biased region" description="Polar residues" evidence="4">
    <location>
        <begin position="744"/>
        <end position="760"/>
    </location>
</feature>
<feature type="compositionally biased region" description="Polar residues" evidence="4">
    <location>
        <begin position="460"/>
        <end position="470"/>
    </location>
</feature>
<dbReference type="PANTHER" id="PTHR14490">
    <property type="entry name" value="ZINC FINGER, ZZ TYPE"/>
    <property type="match status" value="1"/>
</dbReference>
<evidence type="ECO:0000313" key="7">
    <source>
        <dbReference type="EMBL" id="KGB32090.1"/>
    </source>
</evidence>
<feature type="compositionally biased region" description="Acidic residues" evidence="4">
    <location>
        <begin position="2100"/>
        <end position="2111"/>
    </location>
</feature>
<feature type="region of interest" description="Disordered" evidence="4">
    <location>
        <begin position="744"/>
        <end position="795"/>
    </location>
</feature>
<evidence type="ECO:0000256" key="3">
    <source>
        <dbReference type="SAM" id="Coils"/>
    </source>
</evidence>
<protein>
    <recommendedName>
        <fullName evidence="2">Protein KRI1 homolog</fullName>
    </recommendedName>
</protein>
<feature type="compositionally biased region" description="Polar residues" evidence="4">
    <location>
        <begin position="2284"/>
        <end position="2295"/>
    </location>
</feature>
<dbReference type="Pfam" id="PF12936">
    <property type="entry name" value="Kri1_C"/>
    <property type="match status" value="1"/>
</dbReference>
<feature type="region of interest" description="Disordered" evidence="4">
    <location>
        <begin position="1683"/>
        <end position="1728"/>
    </location>
</feature>
<evidence type="ECO:0000256" key="1">
    <source>
        <dbReference type="ARBA" id="ARBA00007473"/>
    </source>
</evidence>
<name>A0A094ZCU7_SCHHA</name>
<gene>
    <name evidence="7" type="ORF">MS3_00213</name>
</gene>
<dbReference type="InterPro" id="IPR024626">
    <property type="entry name" value="Kri1-like_C"/>
</dbReference>
<feature type="compositionally biased region" description="Basic and acidic residues" evidence="4">
    <location>
        <begin position="769"/>
        <end position="785"/>
    </location>
</feature>
<feature type="region of interest" description="Disordered" evidence="4">
    <location>
        <begin position="656"/>
        <end position="727"/>
    </location>
</feature>
<dbReference type="PANTHER" id="PTHR14490:SF5">
    <property type="entry name" value="PROTEIN KRI1 HOMOLOG"/>
    <property type="match status" value="1"/>
</dbReference>
<feature type="region of interest" description="Disordered" evidence="4">
    <location>
        <begin position="14"/>
        <end position="36"/>
    </location>
</feature>
<feature type="compositionally biased region" description="Polar residues" evidence="4">
    <location>
        <begin position="2140"/>
        <end position="2156"/>
    </location>
</feature>
<feature type="region of interest" description="Disordered" evidence="4">
    <location>
        <begin position="2093"/>
        <end position="2156"/>
    </location>
</feature>
<dbReference type="Pfam" id="PF23265">
    <property type="entry name" value="Ig-like_KY"/>
    <property type="match status" value="1"/>
</dbReference>
<dbReference type="Pfam" id="PF05178">
    <property type="entry name" value="Kri1"/>
    <property type="match status" value="1"/>
</dbReference>
<dbReference type="InterPro" id="IPR056564">
    <property type="entry name" value="Ig-like_KY"/>
</dbReference>
<dbReference type="STRING" id="6185.A0A094ZCU7"/>
<feature type="region of interest" description="Disordered" evidence="4">
    <location>
        <begin position="276"/>
        <end position="301"/>
    </location>
</feature>
<feature type="coiled-coil region" evidence="3">
    <location>
        <begin position="1975"/>
        <end position="2007"/>
    </location>
</feature>
<feature type="compositionally biased region" description="Basic and acidic residues" evidence="4">
    <location>
        <begin position="1695"/>
        <end position="1711"/>
    </location>
</feature>
<feature type="compositionally biased region" description="Polar residues" evidence="4">
    <location>
        <begin position="656"/>
        <end position="689"/>
    </location>
</feature>
<keyword evidence="3" id="KW-0175">Coiled coil</keyword>
<evidence type="ECO:0000259" key="6">
    <source>
        <dbReference type="Pfam" id="PF23265"/>
    </source>
</evidence>
<feature type="compositionally biased region" description="Basic and acidic residues" evidence="4">
    <location>
        <begin position="2112"/>
        <end position="2125"/>
    </location>
</feature>
<evidence type="ECO:0000259" key="5">
    <source>
        <dbReference type="Pfam" id="PF12936"/>
    </source>
</evidence>
<feature type="compositionally biased region" description="Basic residues" evidence="4">
    <location>
        <begin position="2301"/>
        <end position="2313"/>
    </location>
</feature>
<feature type="compositionally biased region" description="Low complexity" evidence="4">
    <location>
        <begin position="718"/>
        <end position="727"/>
    </location>
</feature>
<feature type="compositionally biased region" description="Polar residues" evidence="4">
    <location>
        <begin position="1683"/>
        <end position="1692"/>
    </location>
</feature>
<dbReference type="EMBL" id="KL250492">
    <property type="protein sequence ID" value="KGB32090.1"/>
    <property type="molecule type" value="Genomic_DNA"/>
</dbReference>
<feature type="compositionally biased region" description="Low complexity" evidence="4">
    <location>
        <begin position="2326"/>
        <end position="2339"/>
    </location>
</feature>
<reference evidence="7" key="1">
    <citation type="journal article" date="2012" name="Nat. Genet.">
        <title>Whole-genome sequence of Schistosoma haematobium.</title>
        <authorList>
            <person name="Young N.D."/>
            <person name="Jex A.R."/>
            <person name="Li B."/>
            <person name="Liu S."/>
            <person name="Yang L."/>
            <person name="Xiong Z."/>
            <person name="Li Y."/>
            <person name="Cantacessi C."/>
            <person name="Hall R.S."/>
            <person name="Xu X."/>
            <person name="Chen F."/>
            <person name="Wu X."/>
            <person name="Zerlotini A."/>
            <person name="Oliveira G."/>
            <person name="Hofmann A."/>
            <person name="Zhang G."/>
            <person name="Fang X."/>
            <person name="Kang Y."/>
            <person name="Campbell B.E."/>
            <person name="Loukas A."/>
            <person name="Ranganathan S."/>
            <person name="Rollinson D."/>
            <person name="Rinaldi G."/>
            <person name="Brindley P.J."/>
            <person name="Yang H."/>
            <person name="Wang J."/>
            <person name="Wang J."/>
            <person name="Gasser R.B."/>
        </authorList>
    </citation>
    <scope>NUCLEOTIDE SEQUENCE [LARGE SCALE GENOMIC DNA]</scope>
</reference>
<accession>A0A094ZCU7</accession>
<feature type="domain" description="Kri1-like C-terminal" evidence="5">
    <location>
        <begin position="2184"/>
        <end position="2271"/>
    </location>
</feature>
<feature type="domain" description="KY-like immunoglobulin-like" evidence="6">
    <location>
        <begin position="1240"/>
        <end position="1355"/>
    </location>
</feature>
<dbReference type="InterPro" id="IPR018034">
    <property type="entry name" value="Kri1"/>
</dbReference>
<comment type="similarity">
    <text evidence="1">Belongs to the KRI1 family.</text>
</comment>
<dbReference type="GO" id="GO:0005730">
    <property type="term" value="C:nucleolus"/>
    <property type="evidence" value="ECO:0007669"/>
    <property type="project" value="TreeGrafter"/>
</dbReference>
<feature type="region of interest" description="Disordered" evidence="4">
    <location>
        <begin position="2284"/>
        <end position="2341"/>
    </location>
</feature>
<feature type="compositionally biased region" description="Basic residues" evidence="4">
    <location>
        <begin position="786"/>
        <end position="795"/>
    </location>
</feature>
<dbReference type="GO" id="GO:0000447">
    <property type="term" value="P:endonucleolytic cleavage in ITS1 to separate SSU-rRNA from 5.8S rRNA and LSU-rRNA from tricistronic rRNA transcript (SSU-rRNA, 5.8S rRNA, LSU-rRNA)"/>
    <property type="evidence" value="ECO:0007669"/>
    <property type="project" value="TreeGrafter"/>
</dbReference>
<dbReference type="GO" id="GO:0030686">
    <property type="term" value="C:90S preribosome"/>
    <property type="evidence" value="ECO:0007669"/>
    <property type="project" value="TreeGrafter"/>
</dbReference>